<dbReference type="SMART" id="SM00850">
    <property type="entry name" value="LytTR"/>
    <property type="match status" value="1"/>
</dbReference>
<accession>A0AAD0KZT8</accession>
<dbReference type="Pfam" id="PF04397">
    <property type="entry name" value="LytTR"/>
    <property type="match status" value="1"/>
</dbReference>
<dbReference type="InterPro" id="IPR012046">
    <property type="entry name" value="LytTR_ABC"/>
</dbReference>
<dbReference type="InterPro" id="IPR027417">
    <property type="entry name" value="P-loop_NTPase"/>
</dbReference>
<dbReference type="InterPro" id="IPR007492">
    <property type="entry name" value="LytTR_DNA-bd_dom"/>
</dbReference>
<reference evidence="2 3" key="1">
    <citation type="submission" date="2017-09" db="EMBL/GenBank/DDBJ databases">
        <title>Predominant Lactobacillus spp. isolated from feces of mice subjected to short-term calorie restriction.</title>
        <authorList>
            <person name="Zhang C."/>
            <person name="Zhao L."/>
            <person name="Pan F."/>
        </authorList>
    </citation>
    <scope>NUCLEOTIDE SEQUENCE [LARGE SCALE GENOMIC DNA]</scope>
    <source>
        <strain evidence="2 3">CR147</strain>
    </source>
</reference>
<dbReference type="PANTHER" id="PTHR37299:SF1">
    <property type="entry name" value="STAGE 0 SPORULATION PROTEIN A HOMOLOG"/>
    <property type="match status" value="1"/>
</dbReference>
<sequence length="284" mass="32325">MRKIIVDEIMEKLDTSLAINASMEDGKKIMDAVQEEMDAVACFQIDDGLYEQLTVNTYLKMFAKLSATSTKNLGEIEKKYSVSEIRKKKIKQLNNTQKRLVSLARMDLQAKEICLLSEPFQGLDKAGLNTCLTGVKNLAHKTKIIVFSAYLDELHNLNIPVYSYESETQKLRLVTKNELKLLIKIDGKTICLASDEIEYIESIAGKVQIVGKETYKGNLTLRELESKLPYFYRCHRSYLVNLARIKALVTYGKNSYGVVLKNRTEIPVSRTKVRELKELLKGTI</sequence>
<dbReference type="PANTHER" id="PTHR37299">
    <property type="entry name" value="TRANSCRIPTIONAL REGULATOR-RELATED"/>
    <property type="match status" value="1"/>
</dbReference>
<dbReference type="KEGG" id="lmur:CPS94_05105"/>
<evidence type="ECO:0000313" key="2">
    <source>
        <dbReference type="EMBL" id="AWZ38366.1"/>
    </source>
</evidence>
<protein>
    <recommendedName>
        <fullName evidence="1">HTH LytTR-type domain-containing protein</fullName>
    </recommendedName>
</protein>
<dbReference type="Proteomes" id="UP000250153">
    <property type="component" value="Chromosome"/>
</dbReference>
<dbReference type="PROSITE" id="PS50930">
    <property type="entry name" value="HTH_LYTTR"/>
    <property type="match status" value="1"/>
</dbReference>
<gene>
    <name evidence="2" type="ORF">CPS94_05105</name>
</gene>
<proteinExistence type="predicted"/>
<dbReference type="SUPFAM" id="SSF52540">
    <property type="entry name" value="P-loop containing nucleoside triphosphate hydrolases"/>
    <property type="match status" value="1"/>
</dbReference>
<name>A0AAD0KZT8_9LACO</name>
<dbReference type="GO" id="GO:0003677">
    <property type="term" value="F:DNA binding"/>
    <property type="evidence" value="ECO:0007669"/>
    <property type="project" value="InterPro"/>
</dbReference>
<evidence type="ECO:0000313" key="3">
    <source>
        <dbReference type="Proteomes" id="UP000250153"/>
    </source>
</evidence>
<organism evidence="2 3">
    <name type="scientific">Ligilactobacillus murinus</name>
    <dbReference type="NCBI Taxonomy" id="1622"/>
    <lineage>
        <taxon>Bacteria</taxon>
        <taxon>Bacillati</taxon>
        <taxon>Bacillota</taxon>
        <taxon>Bacilli</taxon>
        <taxon>Lactobacillales</taxon>
        <taxon>Lactobacillaceae</taxon>
        <taxon>Ligilactobacillus</taxon>
    </lineage>
</organism>
<feature type="domain" description="HTH LytTR-type" evidence="1">
    <location>
        <begin position="181"/>
        <end position="282"/>
    </location>
</feature>
<dbReference type="Gene3D" id="3.40.50.300">
    <property type="entry name" value="P-loop containing nucleotide triphosphate hydrolases"/>
    <property type="match status" value="1"/>
</dbReference>
<dbReference type="Gene3D" id="2.40.50.1020">
    <property type="entry name" value="LytTr DNA-binding domain"/>
    <property type="match status" value="1"/>
</dbReference>
<dbReference type="GO" id="GO:0000156">
    <property type="term" value="F:phosphorelay response regulator activity"/>
    <property type="evidence" value="ECO:0007669"/>
    <property type="project" value="InterPro"/>
</dbReference>
<evidence type="ECO:0000259" key="1">
    <source>
        <dbReference type="PROSITE" id="PS50930"/>
    </source>
</evidence>
<dbReference type="EMBL" id="CP023565">
    <property type="protein sequence ID" value="AWZ38366.1"/>
    <property type="molecule type" value="Genomic_DNA"/>
</dbReference>
<dbReference type="PIRSF" id="PIRSF036612">
    <property type="entry name" value="ABC_ATP_LytTR"/>
    <property type="match status" value="1"/>
</dbReference>
<dbReference type="AlphaFoldDB" id="A0AAD0KZT8"/>
<dbReference type="InterPro" id="IPR046947">
    <property type="entry name" value="LytR-like"/>
</dbReference>